<dbReference type="EMBL" id="QPFP01000073">
    <property type="protein sequence ID" value="TEB23817.1"/>
    <property type="molecule type" value="Genomic_DNA"/>
</dbReference>
<name>A0A4Y7SPL1_COPMI</name>
<sequence>MRKKNSEIQEMWSGDIMFGGNTYGFEPRIDGKMESLRRRELQFTHPFVWGTGFAEPLVKCMDTESFVPVHQREKAGITQAQESIQSSKGNSAVVIPNGHATASIRRRRSDKMQRSLGPQVPLVHGKLASASSTDRPARTRRRRGQGVILVPGHAGVYISTEALCTSELEIVVYIHSVRTADREGPGRGDWRVLNWVEISWYLRFSRFSVVDDWCFYKFSQKSEATQTVHQVPADPPLSLFDGISPAVGVLPGVRGSVLRISDIVFERAIEKYDQKARQNVLPPGIWKMALY</sequence>
<protein>
    <submittedName>
        <fullName evidence="1">Uncharacterized protein</fullName>
    </submittedName>
</protein>
<accession>A0A4Y7SPL1</accession>
<comment type="caution">
    <text evidence="1">The sequence shown here is derived from an EMBL/GenBank/DDBJ whole genome shotgun (WGS) entry which is preliminary data.</text>
</comment>
<keyword evidence="2" id="KW-1185">Reference proteome</keyword>
<evidence type="ECO:0000313" key="2">
    <source>
        <dbReference type="Proteomes" id="UP000298030"/>
    </source>
</evidence>
<proteinExistence type="predicted"/>
<dbReference type="AlphaFoldDB" id="A0A4Y7SPL1"/>
<gene>
    <name evidence="1" type="ORF">FA13DRAFT_1715060</name>
</gene>
<organism evidence="1 2">
    <name type="scientific">Coprinellus micaceus</name>
    <name type="common">Glistening ink-cap mushroom</name>
    <name type="synonym">Coprinus micaceus</name>
    <dbReference type="NCBI Taxonomy" id="71717"/>
    <lineage>
        <taxon>Eukaryota</taxon>
        <taxon>Fungi</taxon>
        <taxon>Dikarya</taxon>
        <taxon>Basidiomycota</taxon>
        <taxon>Agaricomycotina</taxon>
        <taxon>Agaricomycetes</taxon>
        <taxon>Agaricomycetidae</taxon>
        <taxon>Agaricales</taxon>
        <taxon>Agaricineae</taxon>
        <taxon>Psathyrellaceae</taxon>
        <taxon>Coprinellus</taxon>
    </lineage>
</organism>
<reference evidence="1 2" key="1">
    <citation type="journal article" date="2019" name="Nat. Ecol. Evol.">
        <title>Megaphylogeny resolves global patterns of mushroom evolution.</title>
        <authorList>
            <person name="Varga T."/>
            <person name="Krizsan K."/>
            <person name="Foldi C."/>
            <person name="Dima B."/>
            <person name="Sanchez-Garcia M."/>
            <person name="Sanchez-Ramirez S."/>
            <person name="Szollosi G.J."/>
            <person name="Szarkandi J.G."/>
            <person name="Papp V."/>
            <person name="Albert L."/>
            <person name="Andreopoulos W."/>
            <person name="Angelini C."/>
            <person name="Antonin V."/>
            <person name="Barry K.W."/>
            <person name="Bougher N.L."/>
            <person name="Buchanan P."/>
            <person name="Buyck B."/>
            <person name="Bense V."/>
            <person name="Catcheside P."/>
            <person name="Chovatia M."/>
            <person name="Cooper J."/>
            <person name="Damon W."/>
            <person name="Desjardin D."/>
            <person name="Finy P."/>
            <person name="Geml J."/>
            <person name="Haridas S."/>
            <person name="Hughes K."/>
            <person name="Justo A."/>
            <person name="Karasinski D."/>
            <person name="Kautmanova I."/>
            <person name="Kiss B."/>
            <person name="Kocsube S."/>
            <person name="Kotiranta H."/>
            <person name="LaButti K.M."/>
            <person name="Lechner B.E."/>
            <person name="Liimatainen K."/>
            <person name="Lipzen A."/>
            <person name="Lukacs Z."/>
            <person name="Mihaltcheva S."/>
            <person name="Morgado L.N."/>
            <person name="Niskanen T."/>
            <person name="Noordeloos M.E."/>
            <person name="Ohm R.A."/>
            <person name="Ortiz-Santana B."/>
            <person name="Ovrebo C."/>
            <person name="Racz N."/>
            <person name="Riley R."/>
            <person name="Savchenko A."/>
            <person name="Shiryaev A."/>
            <person name="Soop K."/>
            <person name="Spirin V."/>
            <person name="Szebenyi C."/>
            <person name="Tomsovsky M."/>
            <person name="Tulloss R.E."/>
            <person name="Uehling J."/>
            <person name="Grigoriev I.V."/>
            <person name="Vagvolgyi C."/>
            <person name="Papp T."/>
            <person name="Martin F.M."/>
            <person name="Miettinen O."/>
            <person name="Hibbett D.S."/>
            <person name="Nagy L.G."/>
        </authorList>
    </citation>
    <scope>NUCLEOTIDE SEQUENCE [LARGE SCALE GENOMIC DNA]</scope>
    <source>
        <strain evidence="1 2">FP101781</strain>
    </source>
</reference>
<dbReference type="Proteomes" id="UP000298030">
    <property type="component" value="Unassembled WGS sequence"/>
</dbReference>
<evidence type="ECO:0000313" key="1">
    <source>
        <dbReference type="EMBL" id="TEB23817.1"/>
    </source>
</evidence>